<dbReference type="EMBL" id="KZ819189">
    <property type="protein sequence ID" value="PWZ02395.1"/>
    <property type="molecule type" value="Genomic_DNA"/>
</dbReference>
<accession>A0A317XVT9</accession>
<sequence>METGQTATWTVTTSCAWLICRGFFLTSTLNFGCHPLKNTQIYTFHSHALLLPLPRAARKSIWHDFSPAWFCSARTKAERPSRFTIAPFLFFALLPRAEFFSFFSPFSRRNGSP</sequence>
<dbReference type="AlphaFoldDB" id="A0A317XVT9"/>
<protein>
    <submittedName>
        <fullName evidence="1">Uncharacterized protein</fullName>
    </submittedName>
</protein>
<reference evidence="1 2" key="1">
    <citation type="journal article" date="2018" name="Mol. Biol. Evol.">
        <title>Broad Genomic Sampling Reveals a Smut Pathogenic Ancestry of the Fungal Clade Ustilaginomycotina.</title>
        <authorList>
            <person name="Kijpornyongpan T."/>
            <person name="Mondo S.J."/>
            <person name="Barry K."/>
            <person name="Sandor L."/>
            <person name="Lee J."/>
            <person name="Lipzen A."/>
            <person name="Pangilinan J."/>
            <person name="LaButti K."/>
            <person name="Hainaut M."/>
            <person name="Henrissat B."/>
            <person name="Grigoriev I.V."/>
            <person name="Spatafora J.W."/>
            <person name="Aime M.C."/>
        </authorList>
    </citation>
    <scope>NUCLEOTIDE SEQUENCE [LARGE SCALE GENOMIC DNA]</scope>
    <source>
        <strain evidence="1 2">MCA 3645</strain>
    </source>
</reference>
<keyword evidence="2" id="KW-1185">Reference proteome</keyword>
<evidence type="ECO:0000313" key="1">
    <source>
        <dbReference type="EMBL" id="PWZ02395.1"/>
    </source>
</evidence>
<name>A0A317XVT9_9BASI</name>
<proteinExistence type="predicted"/>
<dbReference type="Proteomes" id="UP000246740">
    <property type="component" value="Unassembled WGS sequence"/>
</dbReference>
<evidence type="ECO:0000313" key="2">
    <source>
        <dbReference type="Proteomes" id="UP000246740"/>
    </source>
</evidence>
<dbReference type="InParanoid" id="A0A317XVT9"/>
<organism evidence="1 2">
    <name type="scientific">Testicularia cyperi</name>
    <dbReference type="NCBI Taxonomy" id="1882483"/>
    <lineage>
        <taxon>Eukaryota</taxon>
        <taxon>Fungi</taxon>
        <taxon>Dikarya</taxon>
        <taxon>Basidiomycota</taxon>
        <taxon>Ustilaginomycotina</taxon>
        <taxon>Ustilaginomycetes</taxon>
        <taxon>Ustilaginales</taxon>
        <taxon>Anthracoideaceae</taxon>
        <taxon>Testicularia</taxon>
    </lineage>
</organism>
<gene>
    <name evidence="1" type="ORF">BCV70DRAFT_63702</name>
</gene>